<protein>
    <submittedName>
        <fullName evidence="1">Uncharacterized protein</fullName>
    </submittedName>
</protein>
<proteinExistence type="predicted"/>
<sequence length="387" mass="44037">MSYRSIDEIQTILSQEVFKSTQSPRKAAGRALGTLVELITYYMIRQWQLSSYVQIELRIPEFGNSDITHNVEFGLHPRVYCQTQEFENLKLPINPQKIQKALKDNAFFADSNFKWKTAPLLKSIPGTNSLLQRNRCVLGTNSELQQLVIADLLNYESTKFQGTIEISMLKNHPFAIFECKRVGVEEGAKKGPTTIEKAKQGAYVAQHVSALQKIRRADGTIFGALAKPDGSFDLKKLYDDALKNLIYDAPAEALQNFVLTIGIASNHGNWFTSDNPNKELLVLKQSYDWLLFLTDQGLCKFIEDLILPKSTNNVVGFAFRESYAASRTVNQFTKVNILRNAHLVLEKYFQDNIDSIEKEWFNIISPQLATIEKLKEQLNCLVAKDWK</sequence>
<dbReference type="AlphaFoldDB" id="A0AAU8JLE6"/>
<dbReference type="RefSeq" id="WP_354636225.1">
    <property type="nucleotide sequence ID" value="NZ_CP159837.1"/>
</dbReference>
<gene>
    <name evidence="1" type="ORF">ABWT76_002574</name>
</gene>
<name>A0AAU8JLE6_9CYAN</name>
<reference evidence="1" key="1">
    <citation type="submission" date="2024-07" db="EMBL/GenBank/DDBJ databases">
        <authorList>
            <person name="Kim Y.J."/>
            <person name="Jeong J.Y."/>
        </authorList>
    </citation>
    <scope>NUCLEOTIDE SEQUENCE</scope>
    <source>
        <strain evidence="1">GIHE-MW2</strain>
    </source>
</reference>
<organism evidence="1">
    <name type="scientific">Planktothricoides raciborskii GIHE-MW2</name>
    <dbReference type="NCBI Taxonomy" id="2792601"/>
    <lineage>
        <taxon>Bacteria</taxon>
        <taxon>Bacillati</taxon>
        <taxon>Cyanobacteriota</taxon>
        <taxon>Cyanophyceae</taxon>
        <taxon>Oscillatoriophycideae</taxon>
        <taxon>Oscillatoriales</taxon>
        <taxon>Oscillatoriaceae</taxon>
        <taxon>Planktothricoides</taxon>
    </lineage>
</organism>
<accession>A0AAU8JLE6</accession>
<dbReference type="EMBL" id="CP159837">
    <property type="protein sequence ID" value="XCM39630.1"/>
    <property type="molecule type" value="Genomic_DNA"/>
</dbReference>
<evidence type="ECO:0000313" key="1">
    <source>
        <dbReference type="EMBL" id="XCM39630.1"/>
    </source>
</evidence>